<sequence>MSAIKNVTIVGAAGNLGATVFKTLVDSGKFNVQVLRRPNSTTQYPAGTKVVEADFSSVDALATALEGQDAVIALLGPTALSLQRQLIDASIKSGVKRFIPSEFGGDLSNAKNRTLLPFLEKVKIQDYLTDKSKSSSLTYTYIYTGAFLDWGIEANFLLDVSNYQPTIYNGGNQVFNSTSLDTVAKGVVGVLAHPDETKNRAVYLGDVKISQNDLLAIAKKVAPNKPWQPKHTTLDEATAEADKRLAQGIVDFQTIVPYLYRSIFDPEHGSDFQKNDNELLGVPKKDEKFVEQVYAKKLA</sequence>
<dbReference type="HOGENOM" id="CLU_044876_3_2_1"/>
<name>A0A0A1V834_9HYPO</name>
<evidence type="ECO:0000313" key="5">
    <source>
        <dbReference type="Proteomes" id="UP000030151"/>
    </source>
</evidence>
<dbReference type="EMBL" id="JELW01000001">
    <property type="protein sequence ID" value="EXV05733.1"/>
    <property type="molecule type" value="Genomic_DNA"/>
</dbReference>
<feature type="domain" description="NmrA-like" evidence="3">
    <location>
        <begin position="5"/>
        <end position="222"/>
    </location>
</feature>
<dbReference type="InterPro" id="IPR051609">
    <property type="entry name" value="NmrA/Isoflavone_reductase-like"/>
</dbReference>
<organism evidence="4 5">
    <name type="scientific">Metarhizium robertsii</name>
    <dbReference type="NCBI Taxonomy" id="568076"/>
    <lineage>
        <taxon>Eukaryota</taxon>
        <taxon>Fungi</taxon>
        <taxon>Dikarya</taxon>
        <taxon>Ascomycota</taxon>
        <taxon>Pezizomycotina</taxon>
        <taxon>Sordariomycetes</taxon>
        <taxon>Hypocreomycetidae</taxon>
        <taxon>Hypocreales</taxon>
        <taxon>Clavicipitaceae</taxon>
        <taxon>Metarhizium</taxon>
    </lineage>
</organism>
<evidence type="ECO:0000256" key="1">
    <source>
        <dbReference type="ARBA" id="ARBA00022857"/>
    </source>
</evidence>
<gene>
    <name evidence="4" type="ORF">X797_000450</name>
</gene>
<dbReference type="Gene3D" id="3.90.25.10">
    <property type="entry name" value="UDP-galactose 4-epimerase, domain 1"/>
    <property type="match status" value="1"/>
</dbReference>
<dbReference type="AlphaFoldDB" id="A0A0A1V834"/>
<evidence type="ECO:0000259" key="3">
    <source>
        <dbReference type="Pfam" id="PF05368"/>
    </source>
</evidence>
<accession>A0A0A1V834</accession>
<dbReference type="Proteomes" id="UP000030151">
    <property type="component" value="Unassembled WGS sequence"/>
</dbReference>
<evidence type="ECO:0000256" key="2">
    <source>
        <dbReference type="ARBA" id="ARBA00023002"/>
    </source>
</evidence>
<evidence type="ECO:0000313" key="4">
    <source>
        <dbReference type="EMBL" id="EXV05733.1"/>
    </source>
</evidence>
<proteinExistence type="predicted"/>
<dbReference type="PANTHER" id="PTHR47706">
    <property type="entry name" value="NMRA-LIKE FAMILY PROTEIN"/>
    <property type="match status" value="1"/>
</dbReference>
<comment type="caution">
    <text evidence="4">The sequence shown here is derived from an EMBL/GenBank/DDBJ whole genome shotgun (WGS) entry which is preliminary data.</text>
</comment>
<dbReference type="SUPFAM" id="SSF51735">
    <property type="entry name" value="NAD(P)-binding Rossmann-fold domains"/>
    <property type="match status" value="1"/>
</dbReference>
<dbReference type="Gene3D" id="3.40.50.720">
    <property type="entry name" value="NAD(P)-binding Rossmann-like Domain"/>
    <property type="match status" value="1"/>
</dbReference>
<dbReference type="InterPro" id="IPR008030">
    <property type="entry name" value="NmrA-like"/>
</dbReference>
<dbReference type="InterPro" id="IPR045312">
    <property type="entry name" value="PCBER-like"/>
</dbReference>
<keyword evidence="1" id="KW-0521">NADP</keyword>
<dbReference type="GO" id="GO:0016491">
    <property type="term" value="F:oxidoreductase activity"/>
    <property type="evidence" value="ECO:0007669"/>
    <property type="project" value="UniProtKB-KW"/>
</dbReference>
<protein>
    <submittedName>
        <fullName evidence="4">NmrA-like family protein</fullName>
    </submittedName>
</protein>
<reference evidence="4 5" key="1">
    <citation type="submission" date="2014-02" db="EMBL/GenBank/DDBJ databases">
        <title>The genome sequence of the entomopathogenic fungus Metarhizium robertsii ARSEF 2575.</title>
        <authorList>
            <person name="Giuliano Garisto Donzelli B."/>
            <person name="Roe B.A."/>
            <person name="Macmil S.L."/>
            <person name="Krasnoff S.B."/>
            <person name="Gibson D.M."/>
        </authorList>
    </citation>
    <scope>NUCLEOTIDE SEQUENCE [LARGE SCALE GENOMIC DNA]</scope>
    <source>
        <strain evidence="4 5">ARSEF 2575</strain>
    </source>
</reference>
<dbReference type="OrthoDB" id="9974981at2759"/>
<dbReference type="PANTHER" id="PTHR47706:SF1">
    <property type="entry name" value="CIPA-LIKE, PUTATIVE (AFU_ORTHOLOGUE AFUA_1G12460)-RELATED"/>
    <property type="match status" value="1"/>
</dbReference>
<dbReference type="CDD" id="cd05259">
    <property type="entry name" value="PCBER_SDR_a"/>
    <property type="match status" value="1"/>
</dbReference>
<dbReference type="eggNOG" id="ENOG502S12R">
    <property type="taxonomic scope" value="Eukaryota"/>
</dbReference>
<dbReference type="Pfam" id="PF05368">
    <property type="entry name" value="NmrA"/>
    <property type="match status" value="1"/>
</dbReference>
<dbReference type="InterPro" id="IPR036291">
    <property type="entry name" value="NAD(P)-bd_dom_sf"/>
</dbReference>
<keyword evidence="2" id="KW-0560">Oxidoreductase</keyword>